<keyword evidence="6" id="KW-0812">Transmembrane</keyword>
<dbReference type="Gene3D" id="2.40.420.20">
    <property type="match status" value="1"/>
</dbReference>
<protein>
    <submittedName>
        <fullName evidence="10">Efflux RND transporter periplasmic adaptor subunit</fullName>
    </submittedName>
</protein>
<evidence type="ECO:0000256" key="5">
    <source>
        <dbReference type="SAM" id="MobiDB-lite"/>
    </source>
</evidence>
<keyword evidence="3" id="KW-0813">Transport</keyword>
<dbReference type="NCBIfam" id="TIGR01730">
    <property type="entry name" value="RND_mfp"/>
    <property type="match status" value="1"/>
</dbReference>
<dbReference type="InterPro" id="IPR058627">
    <property type="entry name" value="MdtA-like_C"/>
</dbReference>
<dbReference type="Pfam" id="PF25944">
    <property type="entry name" value="Beta-barrel_RND"/>
    <property type="match status" value="1"/>
</dbReference>
<dbReference type="Pfam" id="PF25917">
    <property type="entry name" value="BSH_RND"/>
    <property type="match status" value="1"/>
</dbReference>
<evidence type="ECO:0000259" key="7">
    <source>
        <dbReference type="Pfam" id="PF25917"/>
    </source>
</evidence>
<dbReference type="Gene3D" id="2.40.50.100">
    <property type="match status" value="1"/>
</dbReference>
<feature type="compositionally biased region" description="Basic and acidic residues" evidence="5">
    <location>
        <begin position="52"/>
        <end position="62"/>
    </location>
</feature>
<comment type="similarity">
    <text evidence="2">Belongs to the membrane fusion protein (MFP) (TC 8.A.1) family.</text>
</comment>
<evidence type="ECO:0000256" key="1">
    <source>
        <dbReference type="ARBA" id="ARBA00004236"/>
    </source>
</evidence>
<dbReference type="InterPro" id="IPR006143">
    <property type="entry name" value="RND_pump_MFP"/>
</dbReference>
<dbReference type="InterPro" id="IPR058625">
    <property type="entry name" value="MdtA-like_BSH"/>
</dbReference>
<feature type="coiled-coil region" evidence="4">
    <location>
        <begin position="201"/>
        <end position="239"/>
    </location>
</feature>
<dbReference type="Pfam" id="PF25967">
    <property type="entry name" value="RND-MFP_C"/>
    <property type="match status" value="1"/>
</dbReference>
<feature type="compositionally biased region" description="Polar residues" evidence="5">
    <location>
        <begin position="586"/>
        <end position="627"/>
    </location>
</feature>
<dbReference type="RefSeq" id="WP_340518368.1">
    <property type="nucleotide sequence ID" value="NZ_JBBLXS010000015.1"/>
</dbReference>
<evidence type="ECO:0000259" key="8">
    <source>
        <dbReference type="Pfam" id="PF25944"/>
    </source>
</evidence>
<evidence type="ECO:0000313" key="11">
    <source>
        <dbReference type="Proteomes" id="UP001384579"/>
    </source>
</evidence>
<evidence type="ECO:0000256" key="4">
    <source>
        <dbReference type="SAM" id="Coils"/>
    </source>
</evidence>
<evidence type="ECO:0000256" key="3">
    <source>
        <dbReference type="ARBA" id="ARBA00022448"/>
    </source>
</evidence>
<comment type="subcellular location">
    <subcellularLocation>
        <location evidence="1">Cell membrane</location>
    </subcellularLocation>
</comment>
<proteinExistence type="inferred from homology"/>
<evidence type="ECO:0000259" key="9">
    <source>
        <dbReference type="Pfam" id="PF25967"/>
    </source>
</evidence>
<feature type="domain" description="Multidrug resistance protein MdtA-like C-terminal permuted SH3" evidence="9">
    <location>
        <begin position="519"/>
        <end position="577"/>
    </location>
</feature>
<evidence type="ECO:0000256" key="2">
    <source>
        <dbReference type="ARBA" id="ARBA00009477"/>
    </source>
</evidence>
<feature type="compositionally biased region" description="Basic residues" evidence="5">
    <location>
        <begin position="631"/>
        <end position="640"/>
    </location>
</feature>
<name>A0ABU8YH08_9CYAN</name>
<dbReference type="SUPFAM" id="SSF111369">
    <property type="entry name" value="HlyD-like secretion proteins"/>
    <property type="match status" value="2"/>
</dbReference>
<keyword evidence="6" id="KW-1133">Transmembrane helix</keyword>
<dbReference type="PANTHER" id="PTHR30469:SF36">
    <property type="entry name" value="BLL3903 PROTEIN"/>
    <property type="match status" value="1"/>
</dbReference>
<comment type="caution">
    <text evidence="10">The sequence shown here is derived from an EMBL/GenBank/DDBJ whole genome shotgun (WGS) entry which is preliminary data.</text>
</comment>
<dbReference type="InterPro" id="IPR058626">
    <property type="entry name" value="MdtA-like_b-barrel"/>
</dbReference>
<sequence length="640" mass="67822">MTRETLNGHIAQADKKPELEGNLTEAAPPPQVENHPPQIDSKPPLDGNLTEVDDRPIADSETGRSSSRASLTGRRGFSARRIGMVLLGGMLIAGVVVVGLRAKAPSQKPDRLGGKGAQITPVAVAEAVQKTVPVQLQAIGSVQAQNTVSVTPQASGRITTVHFQKGQKVNKGQLLFTLDDRTQRAAIEQAQGVVAKDRALVQQARATLEKDTGQIQQARATMEKDMAAVEQARATLQKDTGLIQQAKVTLQKDTGLVRQAEATLTKDRASSQYAQAQNNRYSGLYKEGAISQDQAQQYATSTQTSAATLQVDQEAIQSAQAVVAGDRVAIQNAEAVVAGDRMAIESAQAVVRGDAVAIQNAEAVVKGDLAAIQNAEAVVKADEGSLKNAEALLSYTKIYAPMAGLAGDILVTEGNVVQPSNNTALVKISQINPIQVEFSVPETNLSEVQKYAQNGKLPVDINFPNNINHPIKGALSFVNNTVDTTTGTIQLSGEFDNTEGKLFPGQYVNATLTLTQEPNATVIPDRAVQNGPNGQFVFVVKPDMTVENQPVTIGPSINGLDVIRKGIKPGDRVVIDGQANLVSGSKISIKTRNNSNSAPNSDSQTPEKSNSNPDQTNAVNNSTSTGNPARKSGRNRQNTK</sequence>
<accession>A0ABU8YH08</accession>
<feature type="region of interest" description="Disordered" evidence="5">
    <location>
        <begin position="586"/>
        <end position="640"/>
    </location>
</feature>
<evidence type="ECO:0000256" key="6">
    <source>
        <dbReference type="SAM" id="Phobius"/>
    </source>
</evidence>
<dbReference type="Gene3D" id="2.40.30.170">
    <property type="match status" value="1"/>
</dbReference>
<keyword evidence="4" id="KW-0175">Coiled coil</keyword>
<dbReference type="Proteomes" id="UP001384579">
    <property type="component" value="Unassembled WGS sequence"/>
</dbReference>
<dbReference type="EMBL" id="JBBLXS010000015">
    <property type="protein sequence ID" value="MEK0183644.1"/>
    <property type="molecule type" value="Genomic_DNA"/>
</dbReference>
<keyword evidence="6" id="KW-0472">Membrane</keyword>
<feature type="domain" description="Multidrug resistance protein MdtA-like barrel-sandwich hybrid" evidence="7">
    <location>
        <begin position="146"/>
        <end position="428"/>
    </location>
</feature>
<feature type="domain" description="Multidrug resistance protein MdtA-like beta-barrel" evidence="8">
    <location>
        <begin position="433"/>
        <end position="515"/>
    </location>
</feature>
<organism evidence="10 11">
    <name type="scientific">Microcoleus anatoxicus PTRS2</name>
    <dbReference type="NCBI Taxonomy" id="2705321"/>
    <lineage>
        <taxon>Bacteria</taxon>
        <taxon>Bacillati</taxon>
        <taxon>Cyanobacteriota</taxon>
        <taxon>Cyanophyceae</taxon>
        <taxon>Oscillatoriophycideae</taxon>
        <taxon>Oscillatoriales</taxon>
        <taxon>Microcoleaceae</taxon>
        <taxon>Microcoleus</taxon>
        <taxon>Microcoleus anatoxicus</taxon>
    </lineage>
</organism>
<dbReference type="PANTHER" id="PTHR30469">
    <property type="entry name" value="MULTIDRUG RESISTANCE PROTEIN MDTA"/>
    <property type="match status" value="1"/>
</dbReference>
<reference evidence="10 11" key="1">
    <citation type="journal article" date="2020" name="Harmful Algae">
        <title>Molecular and morphological characterization of a novel dihydroanatoxin-a producing Microcoleus species (cyanobacteria) from the Russian River, California, USA.</title>
        <authorList>
            <person name="Conklin K.Y."/>
            <person name="Stancheva R."/>
            <person name="Otten T.G."/>
            <person name="Fadness R."/>
            <person name="Boyer G.L."/>
            <person name="Read B."/>
            <person name="Zhang X."/>
            <person name="Sheath R.G."/>
        </authorList>
    </citation>
    <scope>NUCLEOTIDE SEQUENCE [LARGE SCALE GENOMIC DNA]</scope>
    <source>
        <strain evidence="10 11">PTRS2</strain>
    </source>
</reference>
<feature type="region of interest" description="Disordered" evidence="5">
    <location>
        <begin position="1"/>
        <end position="74"/>
    </location>
</feature>
<evidence type="ECO:0000313" key="10">
    <source>
        <dbReference type="EMBL" id="MEK0183644.1"/>
    </source>
</evidence>
<keyword evidence="11" id="KW-1185">Reference proteome</keyword>
<gene>
    <name evidence="10" type="ORF">WMG39_02150</name>
</gene>
<feature type="transmembrane region" description="Helical" evidence="6">
    <location>
        <begin position="82"/>
        <end position="102"/>
    </location>
</feature>
<dbReference type="Gene3D" id="1.10.287.470">
    <property type="entry name" value="Helix hairpin bin"/>
    <property type="match status" value="1"/>
</dbReference>